<feature type="region of interest" description="Disordered" evidence="1">
    <location>
        <begin position="22"/>
        <end position="61"/>
    </location>
</feature>
<proteinExistence type="predicted"/>
<name>A0A1H9JN19_9HYPH</name>
<reference evidence="3 4" key="1">
    <citation type="submission" date="2016-10" db="EMBL/GenBank/DDBJ databases">
        <authorList>
            <person name="de Groot N.N."/>
        </authorList>
    </citation>
    <scope>NUCLEOTIDE SEQUENCE [LARGE SCALE GENOMIC DNA]</scope>
    <source>
        <strain evidence="3 4">A52C2</strain>
    </source>
</reference>
<keyword evidence="2" id="KW-0732">Signal</keyword>
<accession>A0A1H9JN19</accession>
<dbReference type="AlphaFoldDB" id="A0A1H9JN19"/>
<gene>
    <name evidence="3" type="ORF">SAMN05216548_108191</name>
</gene>
<evidence type="ECO:0000256" key="2">
    <source>
        <dbReference type="SAM" id="SignalP"/>
    </source>
</evidence>
<dbReference type="Proteomes" id="UP000199647">
    <property type="component" value="Unassembled WGS sequence"/>
</dbReference>
<evidence type="ECO:0000313" key="3">
    <source>
        <dbReference type="EMBL" id="SEQ88216.1"/>
    </source>
</evidence>
<feature type="compositionally biased region" description="Low complexity" evidence="1">
    <location>
        <begin position="51"/>
        <end position="61"/>
    </location>
</feature>
<organism evidence="3 4">
    <name type="scientific">Faunimonas pinastri</name>
    <dbReference type="NCBI Taxonomy" id="1855383"/>
    <lineage>
        <taxon>Bacteria</taxon>
        <taxon>Pseudomonadati</taxon>
        <taxon>Pseudomonadota</taxon>
        <taxon>Alphaproteobacteria</taxon>
        <taxon>Hyphomicrobiales</taxon>
        <taxon>Afifellaceae</taxon>
        <taxon>Faunimonas</taxon>
    </lineage>
</organism>
<dbReference type="STRING" id="1855383.SAMN05216548_108191"/>
<feature type="signal peptide" evidence="2">
    <location>
        <begin position="1"/>
        <end position="18"/>
    </location>
</feature>
<evidence type="ECO:0000313" key="4">
    <source>
        <dbReference type="Proteomes" id="UP000199647"/>
    </source>
</evidence>
<feature type="chain" id="PRO_5011440452" evidence="2">
    <location>
        <begin position="19"/>
        <end position="125"/>
    </location>
</feature>
<sequence>MIRRPGYFALLLPALTLAAFQPQPSGEASGNDIATATVSAPSPAAAPPPTASASATTDPDAFIAENDRAIAENKQMTQTLEAYRHADGTKFDRLKAGCEDRLGAATDRDSAKQVFTCIAADWPAR</sequence>
<keyword evidence="4" id="KW-1185">Reference proteome</keyword>
<evidence type="ECO:0000256" key="1">
    <source>
        <dbReference type="SAM" id="MobiDB-lite"/>
    </source>
</evidence>
<dbReference type="EMBL" id="FOFG01000008">
    <property type="protein sequence ID" value="SEQ88216.1"/>
    <property type="molecule type" value="Genomic_DNA"/>
</dbReference>
<feature type="compositionally biased region" description="Low complexity" evidence="1">
    <location>
        <begin position="34"/>
        <end position="43"/>
    </location>
</feature>
<protein>
    <submittedName>
        <fullName evidence="3">Uncharacterized protein</fullName>
    </submittedName>
</protein>